<proteinExistence type="predicted"/>
<gene>
    <name evidence="1" type="ORF">QAD02_011439</name>
</gene>
<keyword evidence="2" id="KW-1185">Reference proteome</keyword>
<dbReference type="Proteomes" id="UP001239111">
    <property type="component" value="Chromosome 2"/>
</dbReference>
<name>A0ACC2NWR4_9HYME</name>
<evidence type="ECO:0000313" key="1">
    <source>
        <dbReference type="EMBL" id="KAJ8675653.1"/>
    </source>
</evidence>
<reference evidence="1" key="1">
    <citation type="submission" date="2023-04" db="EMBL/GenBank/DDBJ databases">
        <title>A chromosome-level genome assembly of the parasitoid wasp Eretmocerus hayati.</title>
        <authorList>
            <person name="Zhong Y."/>
            <person name="Liu S."/>
            <person name="Liu Y."/>
        </authorList>
    </citation>
    <scope>NUCLEOTIDE SEQUENCE</scope>
    <source>
        <strain evidence="1">ZJU_SS_LIU_2023</strain>
    </source>
</reference>
<sequence length="140" mass="16192">MQLSIILLGATILSTANALECYVCKNQEGNVEKCLNTVKTCEFDQDTCLTEYSWGSPPYWNQGAKKQYYVSKRCSSKNECESIRRKNMPDCNYIWYLDWKCSECCQGDKCNYYIISGIDRIQPAVISFLVPVFLAVWKFQ</sequence>
<dbReference type="EMBL" id="CM056742">
    <property type="protein sequence ID" value="KAJ8675653.1"/>
    <property type="molecule type" value="Genomic_DNA"/>
</dbReference>
<evidence type="ECO:0000313" key="2">
    <source>
        <dbReference type="Proteomes" id="UP001239111"/>
    </source>
</evidence>
<comment type="caution">
    <text evidence="1">The sequence shown here is derived from an EMBL/GenBank/DDBJ whole genome shotgun (WGS) entry which is preliminary data.</text>
</comment>
<protein>
    <submittedName>
        <fullName evidence="1">Uncharacterized protein</fullName>
    </submittedName>
</protein>
<organism evidence="1 2">
    <name type="scientific">Eretmocerus hayati</name>
    <dbReference type="NCBI Taxonomy" id="131215"/>
    <lineage>
        <taxon>Eukaryota</taxon>
        <taxon>Metazoa</taxon>
        <taxon>Ecdysozoa</taxon>
        <taxon>Arthropoda</taxon>
        <taxon>Hexapoda</taxon>
        <taxon>Insecta</taxon>
        <taxon>Pterygota</taxon>
        <taxon>Neoptera</taxon>
        <taxon>Endopterygota</taxon>
        <taxon>Hymenoptera</taxon>
        <taxon>Apocrita</taxon>
        <taxon>Proctotrupomorpha</taxon>
        <taxon>Chalcidoidea</taxon>
        <taxon>Aphelinidae</taxon>
        <taxon>Aphelininae</taxon>
        <taxon>Eretmocerus</taxon>
    </lineage>
</organism>
<accession>A0ACC2NWR4</accession>